<gene>
    <name evidence="3" type="ORF">VIS_S3DLC50014</name>
</gene>
<dbReference type="Gene3D" id="3.40.50.1820">
    <property type="entry name" value="alpha/beta hydrolase"/>
    <property type="match status" value="1"/>
</dbReference>
<dbReference type="InterPro" id="IPR026444">
    <property type="entry name" value="Secre_tail"/>
</dbReference>
<keyword evidence="1" id="KW-0732">Signal</keyword>
<dbReference type="NCBIfam" id="TIGR04183">
    <property type="entry name" value="Por_Secre_tail"/>
    <property type="match status" value="1"/>
</dbReference>
<name>H6RHY7_9BACT</name>
<organism evidence="3">
    <name type="scientific">uncultured Flavobacteriia bacterium</name>
    <dbReference type="NCBI Taxonomy" id="212695"/>
    <lineage>
        <taxon>Bacteria</taxon>
        <taxon>Pseudomonadati</taxon>
        <taxon>Bacteroidota</taxon>
        <taxon>Flavobacteriia</taxon>
        <taxon>environmental samples</taxon>
    </lineage>
</organism>
<evidence type="ECO:0000256" key="1">
    <source>
        <dbReference type="SAM" id="SignalP"/>
    </source>
</evidence>
<proteinExistence type="predicted"/>
<protein>
    <recommendedName>
        <fullName evidence="2">Secretion system C-terminal sorting domain-containing protein</fullName>
    </recommendedName>
</protein>
<accession>H6RHY7</accession>
<dbReference type="SUPFAM" id="SSF53474">
    <property type="entry name" value="alpha/beta-Hydrolases"/>
    <property type="match status" value="1"/>
</dbReference>
<feature type="domain" description="Secretion system C-terminal sorting" evidence="2">
    <location>
        <begin position="312"/>
        <end position="372"/>
    </location>
</feature>
<reference evidence="3" key="2">
    <citation type="submission" date="2012-02" db="EMBL/GenBank/DDBJ databases">
        <authorList>
            <person name="Genoscope - CEA"/>
        </authorList>
    </citation>
    <scope>NUCLEOTIDE SEQUENCE</scope>
</reference>
<feature type="chain" id="PRO_5003606885" description="Secretion system C-terminal sorting domain-containing protein" evidence="1">
    <location>
        <begin position="19"/>
        <end position="382"/>
    </location>
</feature>
<evidence type="ECO:0000259" key="2">
    <source>
        <dbReference type="Pfam" id="PF18962"/>
    </source>
</evidence>
<dbReference type="InterPro" id="IPR029058">
    <property type="entry name" value="AB_hydrolase_fold"/>
</dbReference>
<dbReference type="EMBL" id="FO117614">
    <property type="protein sequence ID" value="CCG00648.1"/>
    <property type="molecule type" value="Genomic_DNA"/>
</dbReference>
<feature type="signal peptide" evidence="1">
    <location>
        <begin position="1"/>
        <end position="18"/>
    </location>
</feature>
<reference evidence="3" key="1">
    <citation type="journal article" date="2012" name="Environ. Microbiol.">
        <title>Genomic content of uncultured Bacteroidetes from contrasting oceanic provinces in the North Atlantic Ocean.</title>
        <authorList>
            <person name="Gomez-Pereira P.R."/>
            <person name="Schuler M."/>
            <person name="Fuchs B.M."/>
            <person name="Bennke C."/>
            <person name="Teeling H."/>
            <person name="Waldmann J."/>
            <person name="Richter M."/>
            <person name="Barbe V."/>
            <person name="Bataille E."/>
            <person name="Glockner F.O."/>
            <person name="Amann R."/>
        </authorList>
    </citation>
    <scope>NUCLEOTIDE SEQUENCE</scope>
</reference>
<dbReference type="AlphaFoldDB" id="H6RHY7"/>
<evidence type="ECO:0000313" key="3">
    <source>
        <dbReference type="EMBL" id="CCG00648.1"/>
    </source>
</evidence>
<sequence length="382" mass="42538">MFKKISVLLVFITAFSTAQNLNSNSTGSFTYIPSGPLSDQPVEVYYHIPSGDITTMPFVFSFHGSGRDGDTHRDFWIDMANDNGFIVIAPEFSSDNYPGLGDNYLMGNVFDDGDNPTPGSRNPENEWTFSVIEPLFDAILNDISSTQTSYKAWGHSGGSQFLHRFLFFKPDSRLEVAVCSNAGWYTVPEAGVSFPYGIDNSELPGSNIIHAFATKLIVHLGESDTNQNSSGLRHNTVVDNQQGLNRFVRGNYFFNTSQAEAEDIDVAFNWEIDTVPNVGHNAQQMANDALPHILSSGLGVENDDFINFQIGPNPTKNELHFDNSQANFSKIEVFNLSGQTVKIINNIKSNQKSIVFNELSHGIYILRFSNQIDFKIFRIIKN</sequence>
<dbReference type="Pfam" id="PF18962">
    <property type="entry name" value="Por_Secre_tail"/>
    <property type="match status" value="1"/>
</dbReference>